<evidence type="ECO:0000313" key="2">
    <source>
        <dbReference type="EMBL" id="PJJ75545.1"/>
    </source>
</evidence>
<evidence type="ECO:0000256" key="1">
    <source>
        <dbReference type="SAM" id="Phobius"/>
    </source>
</evidence>
<name>A0A2M9CUL5_9BACT</name>
<dbReference type="AlphaFoldDB" id="A0A2M9CUL5"/>
<proteinExistence type="predicted"/>
<sequence>MKNSTYWQLRIHYLFVCFSFILFFLQKDILSSLSIFAYRNAGLIDTQFAWLLAGIYFPYTFPDKAICLNAENIHQRLN</sequence>
<feature type="transmembrane region" description="Helical" evidence="1">
    <location>
        <begin position="6"/>
        <end position="25"/>
    </location>
</feature>
<keyword evidence="1" id="KW-1133">Transmembrane helix</keyword>
<gene>
    <name evidence="2" type="ORF">BXY57_1124</name>
</gene>
<protein>
    <submittedName>
        <fullName evidence="2">Uncharacterized protein</fullName>
    </submittedName>
</protein>
<keyword evidence="1" id="KW-0472">Membrane</keyword>
<organism evidence="2 3">
    <name type="scientific">Thermoflavifilum aggregans</name>
    <dbReference type="NCBI Taxonomy" id="454188"/>
    <lineage>
        <taxon>Bacteria</taxon>
        <taxon>Pseudomonadati</taxon>
        <taxon>Bacteroidota</taxon>
        <taxon>Chitinophagia</taxon>
        <taxon>Chitinophagales</taxon>
        <taxon>Chitinophagaceae</taxon>
        <taxon>Thermoflavifilum</taxon>
    </lineage>
</organism>
<feature type="transmembrane region" description="Helical" evidence="1">
    <location>
        <begin position="37"/>
        <end position="59"/>
    </location>
</feature>
<comment type="caution">
    <text evidence="2">The sequence shown here is derived from an EMBL/GenBank/DDBJ whole genome shotgun (WGS) entry which is preliminary data.</text>
</comment>
<keyword evidence="3" id="KW-1185">Reference proteome</keyword>
<keyword evidence="1" id="KW-0812">Transmembrane</keyword>
<dbReference type="Proteomes" id="UP000230000">
    <property type="component" value="Unassembled WGS sequence"/>
</dbReference>
<dbReference type="EMBL" id="PGFG01000001">
    <property type="protein sequence ID" value="PJJ75545.1"/>
    <property type="molecule type" value="Genomic_DNA"/>
</dbReference>
<reference evidence="2 3" key="1">
    <citation type="submission" date="2017-11" db="EMBL/GenBank/DDBJ databases">
        <title>Genomic Encyclopedia of Archaeal and Bacterial Type Strains, Phase II (KMG-II): From Individual Species to Whole Genera.</title>
        <authorList>
            <person name="Goeker M."/>
        </authorList>
    </citation>
    <scope>NUCLEOTIDE SEQUENCE [LARGE SCALE GENOMIC DNA]</scope>
    <source>
        <strain evidence="2 3">DSM 27268</strain>
    </source>
</reference>
<accession>A0A2M9CUL5</accession>
<evidence type="ECO:0000313" key="3">
    <source>
        <dbReference type="Proteomes" id="UP000230000"/>
    </source>
</evidence>